<accession>A0A8S4HKR5</accession>
<feature type="region of interest" description="Disordered" evidence="1">
    <location>
        <begin position="101"/>
        <end position="242"/>
    </location>
</feature>
<sequence>MSGLHRWRINNFFRYQDGGCLNKYHRVKNNIEQEIDDFHKNRDRNVQREWDRLYKYIIKTDKELQECYDNGYVNVKLIDHDTIKNFTNKCNRNRTCNNRATAAKKPPINKPTTQRTCNKGGECKNETPSSVDVKSKANLSSGTANPQSSGRKVSQEQGQNPADEQKSRQGSVIPQSLSGSTPSDGSDRTNGKTSQEFDDHHSTTSALAETKAKPLNAPSPSGIRGLDNSPCDPSSECVPGKDSYLTCTSREQILDTRGIQTNPSCGKTLDINNPETEDSAGKVIAGQTSSVQYVSQGISDGLHPTNRNYGSVQRADDNSHPKATDEGRTGTVVSDRENTGSELSSASLVSVPSSDEGTNGITGVDISTEYRAPDGASNSVKDSHDHPHGKEVSFIGTTYSTTPNTEITANNNDILSKVINAIQDNPQIIKTSAPIGIALLLGLLFKYTPLWRVLNKKNRKKGSGINEELNSVLQEPSIMDEERSIPFSYGAFEYSTFDQNSY</sequence>
<comment type="caution">
    <text evidence="2">The sequence shown here is derived from an EMBL/GenBank/DDBJ whole genome shotgun (WGS) entry which is preliminary data.</text>
</comment>
<dbReference type="EMBL" id="CAJZCX010000012">
    <property type="protein sequence ID" value="CAG9481998.1"/>
    <property type="molecule type" value="Genomic_DNA"/>
</dbReference>
<reference evidence="2" key="1">
    <citation type="submission" date="2021-09" db="EMBL/GenBank/DDBJ databases">
        <authorList>
            <consortium name="Pathogen Informatics"/>
        </authorList>
    </citation>
    <scope>NUCLEOTIDE SEQUENCE</scope>
    <source>
        <strain evidence="2">PvW1</strain>
    </source>
</reference>
<dbReference type="AlphaFoldDB" id="A0A8S4HKR5"/>
<organism evidence="2 3">
    <name type="scientific">Plasmodium vivax</name>
    <name type="common">malaria parasite P. vivax</name>
    <dbReference type="NCBI Taxonomy" id="5855"/>
    <lineage>
        <taxon>Eukaryota</taxon>
        <taxon>Sar</taxon>
        <taxon>Alveolata</taxon>
        <taxon>Apicomplexa</taxon>
        <taxon>Aconoidasida</taxon>
        <taxon>Haemosporida</taxon>
        <taxon>Plasmodiidae</taxon>
        <taxon>Plasmodium</taxon>
        <taxon>Plasmodium (Plasmodium)</taxon>
    </lineage>
</organism>
<feature type="compositionally biased region" description="Basic and acidic residues" evidence="1">
    <location>
        <begin position="314"/>
        <end position="339"/>
    </location>
</feature>
<dbReference type="VEuPathDB" id="PlasmoDB:PVPAM_080009300"/>
<feature type="compositionally biased region" description="Low complexity" evidence="1">
    <location>
        <begin position="341"/>
        <end position="354"/>
    </location>
</feature>
<feature type="compositionally biased region" description="Polar residues" evidence="1">
    <location>
        <begin position="126"/>
        <end position="184"/>
    </location>
</feature>
<evidence type="ECO:0000256" key="1">
    <source>
        <dbReference type="SAM" id="MobiDB-lite"/>
    </source>
</evidence>
<protein>
    <submittedName>
        <fullName evidence="2">(malaria parasite P. vivax) hypothetical protein</fullName>
    </submittedName>
</protein>
<feature type="compositionally biased region" description="Basic and acidic residues" evidence="1">
    <location>
        <begin position="185"/>
        <end position="202"/>
    </location>
</feature>
<evidence type="ECO:0000313" key="2">
    <source>
        <dbReference type="EMBL" id="CAG9481998.1"/>
    </source>
</evidence>
<feature type="compositionally biased region" description="Basic and acidic residues" evidence="1">
    <location>
        <begin position="381"/>
        <end position="391"/>
    </location>
</feature>
<evidence type="ECO:0000313" key="3">
    <source>
        <dbReference type="Proteomes" id="UP000779233"/>
    </source>
</evidence>
<dbReference type="Proteomes" id="UP000779233">
    <property type="component" value="Unassembled WGS sequence"/>
</dbReference>
<proteinExistence type="predicted"/>
<feature type="region of interest" description="Disordered" evidence="1">
    <location>
        <begin position="300"/>
        <end position="391"/>
    </location>
</feature>
<name>A0A8S4HKR5_PLAVI</name>
<gene>
    <name evidence="2" type="ORF">PVW1_060035000</name>
</gene>